<dbReference type="InterPro" id="IPR031330">
    <property type="entry name" value="Gly_Hdrlase_35_cat"/>
</dbReference>
<keyword evidence="9" id="KW-0325">Glycoprotein</keyword>
<reference evidence="17 18" key="1">
    <citation type="journal article" date="2018" name="Sci. Data">
        <title>The draft genome sequence of cork oak.</title>
        <authorList>
            <person name="Ramos A.M."/>
            <person name="Usie A."/>
            <person name="Barbosa P."/>
            <person name="Barros P.M."/>
            <person name="Capote T."/>
            <person name="Chaves I."/>
            <person name="Simoes F."/>
            <person name="Abreu I."/>
            <person name="Carrasquinho I."/>
            <person name="Faro C."/>
            <person name="Guimaraes J.B."/>
            <person name="Mendonca D."/>
            <person name="Nobrega F."/>
            <person name="Rodrigues L."/>
            <person name="Saibo N.J.M."/>
            <person name="Varela M.C."/>
            <person name="Egas C."/>
            <person name="Matos J."/>
            <person name="Miguel C.M."/>
            <person name="Oliveira M.M."/>
            <person name="Ricardo C.P."/>
            <person name="Goncalves S."/>
        </authorList>
    </citation>
    <scope>NUCLEOTIDE SEQUENCE [LARGE SCALE GENOMIC DNA]</scope>
    <source>
        <strain evidence="18">cv. HL8</strain>
    </source>
</reference>
<evidence type="ECO:0000256" key="4">
    <source>
        <dbReference type="ARBA" id="ARBA00012756"/>
    </source>
</evidence>
<dbReference type="InterPro" id="IPR008979">
    <property type="entry name" value="Galactose-bd-like_sf"/>
</dbReference>
<feature type="signal peptide" evidence="13">
    <location>
        <begin position="1"/>
        <end position="23"/>
    </location>
</feature>
<evidence type="ECO:0000256" key="8">
    <source>
        <dbReference type="ARBA" id="ARBA00022801"/>
    </source>
</evidence>
<organism evidence="17 18">
    <name type="scientific">Quercus suber</name>
    <name type="common">Cork oak</name>
    <dbReference type="NCBI Taxonomy" id="58331"/>
    <lineage>
        <taxon>Eukaryota</taxon>
        <taxon>Viridiplantae</taxon>
        <taxon>Streptophyta</taxon>
        <taxon>Embryophyta</taxon>
        <taxon>Tracheophyta</taxon>
        <taxon>Spermatophyta</taxon>
        <taxon>Magnoliopsida</taxon>
        <taxon>eudicotyledons</taxon>
        <taxon>Gunneridae</taxon>
        <taxon>Pentapetalae</taxon>
        <taxon>rosids</taxon>
        <taxon>fabids</taxon>
        <taxon>Fagales</taxon>
        <taxon>Fagaceae</taxon>
        <taxon>Quercus</taxon>
    </lineage>
</organism>
<dbReference type="InterPro" id="IPR019801">
    <property type="entry name" value="Glyco_hydro_35_CS"/>
</dbReference>
<keyword evidence="18" id="KW-1185">Reference proteome</keyword>
<dbReference type="Pfam" id="PF21467">
    <property type="entry name" value="BetaGal_gal-bd"/>
    <property type="match status" value="1"/>
</dbReference>
<dbReference type="PROSITE" id="PS01182">
    <property type="entry name" value="GLYCOSYL_HYDROL_F35"/>
    <property type="match status" value="1"/>
</dbReference>
<evidence type="ECO:0000259" key="16">
    <source>
        <dbReference type="Pfam" id="PF21467"/>
    </source>
</evidence>
<evidence type="ECO:0000256" key="5">
    <source>
        <dbReference type="ARBA" id="ARBA00022523"/>
    </source>
</evidence>
<comment type="catalytic activity">
    <reaction evidence="1 11">
        <text>Hydrolysis of terminal non-reducing beta-D-galactose residues in beta-D-galactosides.</text>
        <dbReference type="EC" id="3.2.1.23"/>
    </reaction>
</comment>
<feature type="domain" description="Beta-galactosidase beta-sandwich" evidence="15">
    <location>
        <begin position="391"/>
        <end position="445"/>
    </location>
</feature>
<comment type="subcellular location">
    <subcellularLocation>
        <location evidence="2">Secreted</location>
        <location evidence="2">Extracellular space</location>
        <location evidence="2">Apoplast</location>
    </subcellularLocation>
</comment>
<dbReference type="Proteomes" id="UP000237347">
    <property type="component" value="Unassembled WGS sequence"/>
</dbReference>
<dbReference type="InterPro" id="IPR041392">
    <property type="entry name" value="GHD"/>
</dbReference>
<protein>
    <recommendedName>
        <fullName evidence="4 11">Beta-galactosidase</fullName>
        <ecNumber evidence="4 11">3.2.1.23</ecNumber>
    </recommendedName>
</protein>
<dbReference type="Gene3D" id="2.60.120.260">
    <property type="entry name" value="Galactose-binding domain-like"/>
    <property type="match status" value="1"/>
</dbReference>
<evidence type="ECO:0000256" key="3">
    <source>
        <dbReference type="ARBA" id="ARBA00009809"/>
    </source>
</evidence>
<evidence type="ECO:0000313" key="17">
    <source>
        <dbReference type="EMBL" id="KAK7840926.1"/>
    </source>
</evidence>
<keyword evidence="5" id="KW-0052">Apoplast</keyword>
<evidence type="ECO:0000313" key="18">
    <source>
        <dbReference type="Proteomes" id="UP000237347"/>
    </source>
</evidence>
<feature type="domain" description="Glycoside hydrolase 35 catalytic" evidence="14">
    <location>
        <begin position="34"/>
        <end position="344"/>
    </location>
</feature>
<name>A0AAW0KR91_QUESU</name>
<evidence type="ECO:0000256" key="11">
    <source>
        <dbReference type="RuleBase" id="RU000675"/>
    </source>
</evidence>
<keyword evidence="6" id="KW-0964">Secreted</keyword>
<dbReference type="EMBL" id="PKMF04000251">
    <property type="protein sequence ID" value="KAK7840926.1"/>
    <property type="molecule type" value="Genomic_DNA"/>
</dbReference>
<dbReference type="Pfam" id="PF17834">
    <property type="entry name" value="GHD"/>
    <property type="match status" value="1"/>
</dbReference>
<dbReference type="GO" id="GO:0048046">
    <property type="term" value="C:apoplast"/>
    <property type="evidence" value="ECO:0007669"/>
    <property type="project" value="UniProtKB-SubCell"/>
</dbReference>
<evidence type="ECO:0000256" key="12">
    <source>
        <dbReference type="RuleBase" id="RU003679"/>
    </source>
</evidence>
<comment type="caution">
    <text evidence="17">The sequence shown here is derived from an EMBL/GenBank/DDBJ whole genome shotgun (WGS) entry which is preliminary data.</text>
</comment>
<evidence type="ECO:0000259" key="15">
    <source>
        <dbReference type="Pfam" id="PF17834"/>
    </source>
</evidence>
<dbReference type="EC" id="3.2.1.23" evidence="4 11"/>
<evidence type="ECO:0000256" key="2">
    <source>
        <dbReference type="ARBA" id="ARBA00004271"/>
    </source>
</evidence>
<evidence type="ECO:0000256" key="13">
    <source>
        <dbReference type="SAM" id="SignalP"/>
    </source>
</evidence>
<dbReference type="FunFam" id="2.60.120.260:FF:000050">
    <property type="entry name" value="Beta-galactosidase"/>
    <property type="match status" value="1"/>
</dbReference>
<dbReference type="GO" id="GO:0005975">
    <property type="term" value="P:carbohydrate metabolic process"/>
    <property type="evidence" value="ECO:0007669"/>
    <property type="project" value="InterPro"/>
</dbReference>
<keyword evidence="7 13" id="KW-0732">Signal</keyword>
<comment type="similarity">
    <text evidence="3 12">Belongs to the glycosyl hydrolase 35 family.</text>
</comment>
<dbReference type="Gene3D" id="3.20.20.80">
    <property type="entry name" value="Glycosidases"/>
    <property type="match status" value="1"/>
</dbReference>
<keyword evidence="8 11" id="KW-0378">Hydrolase</keyword>
<proteinExistence type="inferred from homology"/>
<accession>A0AAW0KR91</accession>
<evidence type="ECO:0000256" key="1">
    <source>
        <dbReference type="ARBA" id="ARBA00001412"/>
    </source>
</evidence>
<evidence type="ECO:0000256" key="10">
    <source>
        <dbReference type="ARBA" id="ARBA00023295"/>
    </source>
</evidence>
<dbReference type="PANTHER" id="PTHR23421">
    <property type="entry name" value="BETA-GALACTOSIDASE RELATED"/>
    <property type="match status" value="1"/>
</dbReference>
<dbReference type="GO" id="GO:0004565">
    <property type="term" value="F:beta-galactosidase activity"/>
    <property type="evidence" value="ECO:0007669"/>
    <property type="project" value="UniProtKB-EC"/>
</dbReference>
<dbReference type="AlphaFoldDB" id="A0AAW0KR91"/>
<sequence length="753" mass="84890">MEWWWRLYWGLVVVIMMEGGGHAEGGEVTYDGRSLIIDGKRKMLFSGSIHYPRSTPEMWPSLIAKAKEGGLDVIQTYVFWNLHEPQPGQCDSSKKSKHKGCMLALGLDLSLRVNGIMGTGFPFWLHDVPGIVYRSNNEPFKFYMKNFTTKIVNLMKLEGLYASQGGPIILSQIENEYQNVEAAFHEKGPPYVRWAAKMAVGLQTGVPWIMCKQIDAPDPVINTCNGMRCGETFGGPNSPNKPSLWTENWTSLYDQISAYIVPFLRARSFNYQVYGQKPYIRSAEDIAFHVALFIARNGSYYHGGTNFGRTSSAYIITAYYDQAPLDEYGLKRQPKWGHLKDLHAVIKLCSTTLLQGVRTNYSLGQQQEVMCQKSSHISLNVLKDETYKIMAIVFQEEAGGCAAFLTNYDGHNITVQFQNISLKLLPKSISILPDCKNIAFNSAKVNTEYNDRIITLAQTFDSTDSWEEFKDEIVNFEDTSLKSNGLLEHTNTTKDKSDYLWYTLRLEHNFSSTKVVLHVQSLAHVAHAFLNNIYIGRLEHNFSSTKVVLHVQSLAHVAHAFLNNIYIGSANGSFTTKNFTMDIPFMIKDGINNISILSVMVGLQVGLLGEELQIYREENVGDVVWCENGISTNQTLTWYKIFFDAPKGDDPVALNLSSMGKGEAWVNGQSIGRYWISFHDYQGNSSQILYHVPRSFLKTGENLLVLLEENGGNPLQISLNTVSIINVQKDSSDDQLVSSFEDYIEMEITVNTK</sequence>
<evidence type="ECO:0000256" key="7">
    <source>
        <dbReference type="ARBA" id="ARBA00022729"/>
    </source>
</evidence>
<dbReference type="InterPro" id="IPR017853">
    <property type="entry name" value="GH"/>
</dbReference>
<evidence type="ECO:0000259" key="14">
    <source>
        <dbReference type="Pfam" id="PF01301"/>
    </source>
</evidence>
<dbReference type="Pfam" id="PF01301">
    <property type="entry name" value="Glyco_hydro_35"/>
    <property type="match status" value="1"/>
</dbReference>
<dbReference type="InterPro" id="IPR001944">
    <property type="entry name" value="Glycoside_Hdrlase_35"/>
</dbReference>
<dbReference type="FunFam" id="3.20.20.80:FF:000006">
    <property type="entry name" value="Beta-galactosidase"/>
    <property type="match status" value="1"/>
</dbReference>
<feature type="domain" description="Beta-galactosidase galactose-binding" evidence="16">
    <location>
        <begin position="636"/>
        <end position="702"/>
    </location>
</feature>
<dbReference type="SUPFAM" id="SSF51445">
    <property type="entry name" value="(Trans)glycosidases"/>
    <property type="match status" value="1"/>
</dbReference>
<gene>
    <name evidence="17" type="primary">BGAL6_0</name>
    <name evidence="17" type="ORF">CFP56_016075</name>
</gene>
<keyword evidence="10 11" id="KW-0326">Glycosidase</keyword>
<evidence type="ECO:0000256" key="6">
    <source>
        <dbReference type="ARBA" id="ARBA00022525"/>
    </source>
</evidence>
<dbReference type="PRINTS" id="PR00742">
    <property type="entry name" value="GLHYDRLASE35"/>
</dbReference>
<evidence type="ECO:0000256" key="9">
    <source>
        <dbReference type="ARBA" id="ARBA00023180"/>
    </source>
</evidence>
<feature type="chain" id="PRO_5043485988" description="Beta-galactosidase" evidence="13">
    <location>
        <begin position="24"/>
        <end position="753"/>
    </location>
</feature>
<dbReference type="SUPFAM" id="SSF49785">
    <property type="entry name" value="Galactose-binding domain-like"/>
    <property type="match status" value="3"/>
</dbReference>
<dbReference type="InterPro" id="IPR048913">
    <property type="entry name" value="BetaGal_gal-bd"/>
</dbReference>